<feature type="chain" id="PRO_5039931313" evidence="1">
    <location>
        <begin position="19"/>
        <end position="258"/>
    </location>
</feature>
<organism evidence="2 3">
    <name type="scientific">Dasania phycosphaerae</name>
    <dbReference type="NCBI Taxonomy" id="2950436"/>
    <lineage>
        <taxon>Bacteria</taxon>
        <taxon>Pseudomonadati</taxon>
        <taxon>Pseudomonadota</taxon>
        <taxon>Gammaproteobacteria</taxon>
        <taxon>Cellvibrionales</taxon>
        <taxon>Spongiibacteraceae</taxon>
        <taxon>Dasania</taxon>
    </lineage>
</organism>
<feature type="signal peptide" evidence="1">
    <location>
        <begin position="1"/>
        <end position="18"/>
    </location>
</feature>
<keyword evidence="1" id="KW-0732">Signal</keyword>
<proteinExistence type="predicted"/>
<protein>
    <submittedName>
        <fullName evidence="2">Transporter substrate-binding domain-containing protein</fullName>
    </submittedName>
</protein>
<evidence type="ECO:0000256" key="1">
    <source>
        <dbReference type="SAM" id="SignalP"/>
    </source>
</evidence>
<gene>
    <name evidence="2" type="ORF">O0V09_09545</name>
</gene>
<dbReference type="AlphaFoldDB" id="A0A9J6RN66"/>
<dbReference type="EMBL" id="JAPTGG010000007">
    <property type="protein sequence ID" value="MCZ0865445.1"/>
    <property type="molecule type" value="Genomic_DNA"/>
</dbReference>
<accession>A0A9J6RN66</accession>
<dbReference type="Proteomes" id="UP001069090">
    <property type="component" value="Unassembled WGS sequence"/>
</dbReference>
<sequence length="258" mass="28932">MQRLCFLILLLPWLSLSAQPLPPAQPVTVSAGIFIGGLINKRNDGAYQLILREAARRSGITINEQVGPLKNAIMAVVNKQSLAIYGMTEALISQLGQENIITSYPMGAYKLHLFTRKGEPVITSYRQLLGKKVGGVSGYEAYYSELIAQGIDIIYVSSELTQMKQFVAHDLDVIIGFLPDWLPHLKQLNYEASFALHVGYDTMTARNTPEGRWFVNKISEALQAMHKDGSIEALMGKRYLPFEYKPSQPYQWRSQSSF</sequence>
<reference evidence="2 3" key="1">
    <citation type="submission" date="2022-12" db="EMBL/GenBank/DDBJ databases">
        <title>Dasania phycosphaerae sp. nov., isolated from particulate material of the south coast of Korea.</title>
        <authorList>
            <person name="Jiang Y."/>
        </authorList>
    </citation>
    <scope>NUCLEOTIDE SEQUENCE [LARGE SCALE GENOMIC DNA]</scope>
    <source>
        <strain evidence="2 3">GY-19</strain>
    </source>
</reference>
<keyword evidence="3" id="KW-1185">Reference proteome</keyword>
<name>A0A9J6RN66_9GAMM</name>
<dbReference type="Gene3D" id="3.40.190.10">
    <property type="entry name" value="Periplasmic binding protein-like II"/>
    <property type="match status" value="2"/>
</dbReference>
<dbReference type="RefSeq" id="WP_258331593.1">
    <property type="nucleotide sequence ID" value="NZ_JAPTGG010000007.1"/>
</dbReference>
<evidence type="ECO:0000313" key="2">
    <source>
        <dbReference type="EMBL" id="MCZ0865445.1"/>
    </source>
</evidence>
<comment type="caution">
    <text evidence="2">The sequence shown here is derived from an EMBL/GenBank/DDBJ whole genome shotgun (WGS) entry which is preliminary data.</text>
</comment>
<dbReference type="SUPFAM" id="SSF53850">
    <property type="entry name" value="Periplasmic binding protein-like II"/>
    <property type="match status" value="1"/>
</dbReference>
<evidence type="ECO:0000313" key="3">
    <source>
        <dbReference type="Proteomes" id="UP001069090"/>
    </source>
</evidence>